<organism evidence="20 22">
    <name type="scientific">Vulpes vulpes</name>
    <name type="common">Red fox</name>
    <dbReference type="NCBI Taxonomy" id="9627"/>
    <lineage>
        <taxon>Eukaryota</taxon>
        <taxon>Metazoa</taxon>
        <taxon>Chordata</taxon>
        <taxon>Craniata</taxon>
        <taxon>Vertebrata</taxon>
        <taxon>Euteleostomi</taxon>
        <taxon>Mammalia</taxon>
        <taxon>Eutheria</taxon>
        <taxon>Laurasiatheria</taxon>
        <taxon>Carnivora</taxon>
        <taxon>Caniformia</taxon>
        <taxon>Canidae</taxon>
        <taxon>Vulpes</taxon>
    </lineage>
</organism>
<feature type="compositionally biased region" description="Low complexity" evidence="18">
    <location>
        <begin position="937"/>
        <end position="947"/>
    </location>
</feature>
<keyword evidence="12" id="KW-0968">Cytoplasmic vesicle</keyword>
<evidence type="ECO:0000313" key="20">
    <source>
        <dbReference type="Proteomes" id="UP001652641"/>
    </source>
</evidence>
<feature type="compositionally biased region" description="Polar residues" evidence="18">
    <location>
        <begin position="1004"/>
        <end position="1022"/>
    </location>
</feature>
<evidence type="ECO:0000313" key="21">
    <source>
        <dbReference type="RefSeq" id="XP_072611907.1"/>
    </source>
</evidence>
<keyword evidence="9" id="KW-0931">ER-Golgi transport</keyword>
<evidence type="ECO:0000256" key="3">
    <source>
        <dbReference type="ARBA" id="ARBA00009358"/>
    </source>
</evidence>
<evidence type="ECO:0000313" key="22">
    <source>
        <dbReference type="RefSeq" id="XP_072611908.1"/>
    </source>
</evidence>
<dbReference type="RefSeq" id="XP_072611910.1">
    <property type="nucleotide sequence ID" value="XM_072755809.1"/>
</dbReference>
<feature type="compositionally biased region" description="Low complexity" evidence="18">
    <location>
        <begin position="907"/>
        <end position="917"/>
    </location>
</feature>
<evidence type="ECO:0000256" key="1">
    <source>
        <dbReference type="ARBA" id="ARBA00004299"/>
    </source>
</evidence>
<evidence type="ECO:0000256" key="10">
    <source>
        <dbReference type="ARBA" id="ARBA00022927"/>
    </source>
</evidence>
<dbReference type="Gene3D" id="2.130.10.10">
    <property type="entry name" value="YVTN repeat-like/Quinoprotein amine dehydrogenase"/>
    <property type="match status" value="1"/>
</dbReference>
<comment type="subcellular location">
    <subcellularLocation>
        <location evidence="1">Cytoplasmic vesicle</location>
        <location evidence="1">COPII-coated vesicle membrane</location>
        <topology evidence="1">Peripheral membrane protein</topology>
        <orientation evidence="1">Cytoplasmic side</orientation>
    </subcellularLocation>
    <subcellularLocation>
        <location evidence="2">Endoplasmic reticulum membrane</location>
        <topology evidence="2">Peripheral membrane protein</topology>
    </subcellularLocation>
</comment>
<dbReference type="InterPro" id="IPR024298">
    <property type="entry name" value="Sec16_Sec23-bd"/>
</dbReference>
<keyword evidence="20" id="KW-1185">Reference proteome</keyword>
<feature type="region of interest" description="Disordered" evidence="18">
    <location>
        <begin position="830"/>
        <end position="986"/>
    </location>
</feature>
<dbReference type="InterPro" id="IPR015943">
    <property type="entry name" value="WD40/YVTN_repeat-like_dom_sf"/>
</dbReference>
<evidence type="ECO:0000256" key="17">
    <source>
        <dbReference type="PROSITE-ProRule" id="PRU00221"/>
    </source>
</evidence>
<keyword evidence="4" id="KW-0813">Transport</keyword>
<evidence type="ECO:0000256" key="6">
    <source>
        <dbReference type="ARBA" id="ARBA00022574"/>
    </source>
</evidence>
<dbReference type="SUPFAM" id="SSF50978">
    <property type="entry name" value="WD40 repeat-like"/>
    <property type="match status" value="1"/>
</dbReference>
<dbReference type="InterPro" id="IPR036322">
    <property type="entry name" value="WD40_repeat_dom_sf"/>
</dbReference>
<dbReference type="Gene3D" id="1.25.40.1030">
    <property type="match status" value="1"/>
</dbReference>
<dbReference type="Pfam" id="PF12931">
    <property type="entry name" value="TPR_Sec16"/>
    <property type="match status" value="1"/>
</dbReference>
<proteinExistence type="inferred from homology"/>
<accession>A0ABM5AAT4</accession>
<dbReference type="PANTHER" id="PTHR13923">
    <property type="entry name" value="SEC31-RELATED PROTEIN"/>
    <property type="match status" value="1"/>
</dbReference>
<dbReference type="InterPro" id="IPR040251">
    <property type="entry name" value="SEC31-like"/>
</dbReference>
<comment type="function">
    <text evidence="13">Component of the coat protein complex II (COPII) which promotes the formation of transport vesicles from the endoplasmic reticulum (ER). The coat has two main functions, the physical deformation of the endoplasmic reticulum membrane into vesicles and the selection of cargo molecules.</text>
</comment>
<dbReference type="PROSITE" id="PS50082">
    <property type="entry name" value="WD_REPEATS_2"/>
    <property type="match status" value="1"/>
</dbReference>
<dbReference type="PANTHER" id="PTHR13923:SF23">
    <property type="entry name" value="PROTEIN TRANSPORT PROTEIN SEC31A"/>
    <property type="match status" value="1"/>
</dbReference>
<evidence type="ECO:0000256" key="13">
    <source>
        <dbReference type="ARBA" id="ARBA00025471"/>
    </source>
</evidence>
<feature type="domain" description="Sec16 Sec23-binding" evidence="19">
    <location>
        <begin position="547"/>
        <end position="740"/>
    </location>
</feature>
<name>A0ABM5AAT4_VULVU</name>
<evidence type="ECO:0000256" key="12">
    <source>
        <dbReference type="ARBA" id="ARBA00023329"/>
    </source>
</evidence>
<sequence>MKLKEVDRTAMQAWSPTQNHPIYLATGTSAQQLDATFSTSASLEIFELDLSDPSLDMKSCATFSSSHRYHKLIWGPHKMDPKGNVSGVLIAGGENGNIILYDPSKIIAGDKEVVIAQNDKHTGPVRALDVNIFQTNLVASGANESEIYIWDLNNFATPMTPGAKTQPPEDISCIAWNRQVQHILASASPSGRATVWDLRKNEPIIKVSDHSNRMHCSGLAWHPDVATQMVLASEDDRLPVVQMWDLRFASSPLRVLENHARGILAIAWSMADPELLLSCGKDAKILCSNPNTGEVLYELPTNTQWCFDIQWCPRNPAVLSAASFDGRISVYSIMGGSADGLRQKQADKLSSSFGNLDPFGTGQPLPPLQIPQQTAQHNIVLPLKKPPKWIRRPVGASFSFGGKLVTFENVKIQSQQGAEQQQQQHHVFISQVVTEKEFLSRSDQLQQVVQSQGFVSYCQKKIDASQTEFEKHVWSFLKVNFEDDSRGKYLELLGYRKEDLGKKIALALNKVDGPEVCIKEGKQESEFLPSAGGTFNISISGDIDGLITQALLTGNFESAVDLCLHDNRMADAIILAIAGGQELLAQTQKKYFAKSQSKITRLITAVVMKNWKEIVESCDLKNWREALAAVLTYAKPDEFSALCDLLGTRLESEGDSLLQTQACLCYICAGNVEKLVACWTKAQDGSNPLSLQDLIEKVVILRKAVQLTQAMDTNTVGVLLAEKMSQYANLLAAQGSIAAALAFLPENTNQPNIVQLRDRLCRAQGQPVPGQESPKIPYERQQLPKGRPGPMAGHTQMPRVPAQQYYPHGENPPPPGFIMHGNVNPNTATAQLPTSPGHMHTQVPPYPQPQPYQPAQQYSFGTGGSTMYRPQQPVAPSASNAYPNTPYISPASSYSGQSQLYATQHQASPATSSSAAAFPPPPSSGASFQHGGPGAPPSSSAYALPSGTTENQSMQDQAPMLEGPQNGWNDPPALNRVPKKKKMPENFMPPVPITSPIMNPLGDPQSQMLPQQPSAPVPLSSQASFPQPHLAGGQTFHGIQQPLGQPGMPSSFSKPNIEGAPGAPIGNTIQHVQSLPTEKITKKPIPDEHLILKTTFEDLIQRCLSSATDPQTKRKLDDASKRLEFLYDKLREQTLSPTIINGLHSIARSIESRNYSEGLTIHTHIVSTSNFSETSAFMPVLKVVLTQANKLGV</sequence>
<gene>
    <name evidence="21 22 23" type="primary">SEC31A</name>
</gene>
<feature type="compositionally biased region" description="Polar residues" evidence="18">
    <location>
        <begin position="877"/>
        <end position="906"/>
    </location>
</feature>
<keyword evidence="11" id="KW-0472">Membrane</keyword>
<reference evidence="21 22" key="1">
    <citation type="submission" date="2025-05" db="UniProtKB">
        <authorList>
            <consortium name="RefSeq"/>
        </authorList>
    </citation>
    <scope>IDENTIFICATION</scope>
    <source>
        <tissue evidence="21 22">Cell line</tissue>
    </source>
</reference>
<evidence type="ECO:0000256" key="9">
    <source>
        <dbReference type="ARBA" id="ARBA00022892"/>
    </source>
</evidence>
<evidence type="ECO:0000256" key="2">
    <source>
        <dbReference type="ARBA" id="ARBA00004406"/>
    </source>
</evidence>
<evidence type="ECO:0000256" key="7">
    <source>
        <dbReference type="ARBA" id="ARBA00022737"/>
    </source>
</evidence>
<evidence type="ECO:0000256" key="11">
    <source>
        <dbReference type="ARBA" id="ARBA00023136"/>
    </source>
</evidence>
<keyword evidence="8" id="KW-0256">Endoplasmic reticulum</keyword>
<dbReference type="InterPro" id="IPR001680">
    <property type="entry name" value="WD40_rpt"/>
</dbReference>
<keyword evidence="6 17" id="KW-0853">WD repeat</keyword>
<dbReference type="Gene3D" id="1.20.940.10">
    <property type="entry name" value="Functional domain of the splicing factor Prp18"/>
    <property type="match status" value="1"/>
</dbReference>
<evidence type="ECO:0000256" key="15">
    <source>
        <dbReference type="ARBA" id="ARBA00041470"/>
    </source>
</evidence>
<keyword evidence="7" id="KW-0677">Repeat</keyword>
<dbReference type="RefSeq" id="XP_072611907.1">
    <property type="nucleotide sequence ID" value="XM_072755806.1"/>
</dbReference>
<dbReference type="RefSeq" id="XP_072611908.1">
    <property type="nucleotide sequence ID" value="XM_072755807.1"/>
</dbReference>
<protein>
    <recommendedName>
        <fullName evidence="14">Protein transport protein Sec31A</fullName>
    </recommendedName>
    <alternativeName>
        <fullName evidence="16">SEC31-like protein 1</fullName>
    </alternativeName>
    <alternativeName>
        <fullName evidence="15">SEC31-related protein A</fullName>
    </alternativeName>
</protein>
<evidence type="ECO:0000313" key="23">
    <source>
        <dbReference type="RefSeq" id="XP_072611910.1"/>
    </source>
</evidence>
<feature type="region of interest" description="Disordered" evidence="18">
    <location>
        <begin position="1032"/>
        <end position="1068"/>
    </location>
</feature>
<evidence type="ECO:0000259" key="19">
    <source>
        <dbReference type="Pfam" id="PF12931"/>
    </source>
</evidence>
<keyword evidence="10" id="KW-0653">Protein transport</keyword>
<evidence type="ECO:0000256" key="18">
    <source>
        <dbReference type="SAM" id="MobiDB-lite"/>
    </source>
</evidence>
<evidence type="ECO:0000256" key="16">
    <source>
        <dbReference type="ARBA" id="ARBA00043112"/>
    </source>
</evidence>
<comment type="similarity">
    <text evidence="3">Belongs to the WD repeat SEC31 family.</text>
</comment>
<evidence type="ECO:0000256" key="5">
    <source>
        <dbReference type="ARBA" id="ARBA00022490"/>
    </source>
</evidence>
<evidence type="ECO:0000256" key="4">
    <source>
        <dbReference type="ARBA" id="ARBA00022448"/>
    </source>
</evidence>
<evidence type="ECO:0000256" key="8">
    <source>
        <dbReference type="ARBA" id="ARBA00022824"/>
    </source>
</evidence>
<keyword evidence="5" id="KW-0963">Cytoplasm</keyword>
<feature type="repeat" description="WD" evidence="17">
    <location>
        <begin position="118"/>
        <end position="160"/>
    </location>
</feature>
<dbReference type="GeneID" id="112919694"/>
<feature type="region of interest" description="Disordered" evidence="18">
    <location>
        <begin position="1003"/>
        <end position="1022"/>
    </location>
</feature>
<evidence type="ECO:0000256" key="14">
    <source>
        <dbReference type="ARBA" id="ARBA00039468"/>
    </source>
</evidence>
<dbReference type="SMART" id="SM00320">
    <property type="entry name" value="WD40"/>
    <property type="match status" value="6"/>
</dbReference>
<dbReference type="Proteomes" id="UP001652641">
    <property type="component" value="Chromosome 4"/>
</dbReference>